<gene>
    <name evidence="2" type="ORF">DCAF_LOCUS25308</name>
</gene>
<evidence type="ECO:0000313" key="2">
    <source>
        <dbReference type="EMBL" id="CAK7354726.1"/>
    </source>
</evidence>
<feature type="region of interest" description="Disordered" evidence="1">
    <location>
        <begin position="111"/>
        <end position="154"/>
    </location>
</feature>
<proteinExistence type="predicted"/>
<reference evidence="2 3" key="1">
    <citation type="submission" date="2024-01" db="EMBL/GenBank/DDBJ databases">
        <authorList>
            <person name="Waweru B."/>
        </authorList>
    </citation>
    <scope>NUCLEOTIDE SEQUENCE [LARGE SCALE GENOMIC DNA]</scope>
</reference>
<protein>
    <submittedName>
        <fullName evidence="2">Uncharacterized protein</fullName>
    </submittedName>
</protein>
<accession>A0AAV1SQ77</accession>
<keyword evidence="3" id="KW-1185">Reference proteome</keyword>
<evidence type="ECO:0000256" key="1">
    <source>
        <dbReference type="SAM" id="MobiDB-lite"/>
    </source>
</evidence>
<dbReference type="Proteomes" id="UP001314170">
    <property type="component" value="Unassembled WGS sequence"/>
</dbReference>
<dbReference type="AlphaFoldDB" id="A0AAV1SQ77"/>
<organism evidence="2 3">
    <name type="scientific">Dovyalis caffra</name>
    <dbReference type="NCBI Taxonomy" id="77055"/>
    <lineage>
        <taxon>Eukaryota</taxon>
        <taxon>Viridiplantae</taxon>
        <taxon>Streptophyta</taxon>
        <taxon>Embryophyta</taxon>
        <taxon>Tracheophyta</taxon>
        <taxon>Spermatophyta</taxon>
        <taxon>Magnoliopsida</taxon>
        <taxon>eudicotyledons</taxon>
        <taxon>Gunneridae</taxon>
        <taxon>Pentapetalae</taxon>
        <taxon>rosids</taxon>
        <taxon>fabids</taxon>
        <taxon>Malpighiales</taxon>
        <taxon>Salicaceae</taxon>
        <taxon>Flacourtieae</taxon>
        <taxon>Dovyalis</taxon>
    </lineage>
</organism>
<name>A0AAV1SQ77_9ROSI</name>
<comment type="caution">
    <text evidence="2">The sequence shown here is derived from an EMBL/GenBank/DDBJ whole genome shotgun (WGS) entry which is preliminary data.</text>
</comment>
<evidence type="ECO:0000313" key="3">
    <source>
        <dbReference type="Proteomes" id="UP001314170"/>
    </source>
</evidence>
<feature type="compositionally biased region" description="Acidic residues" evidence="1">
    <location>
        <begin position="127"/>
        <end position="154"/>
    </location>
</feature>
<dbReference type="EMBL" id="CAWUPB010001195">
    <property type="protein sequence ID" value="CAK7354726.1"/>
    <property type="molecule type" value="Genomic_DNA"/>
</dbReference>
<sequence length="154" mass="17938">MLKFVDSRVLRRPWWDSTGFSSLIYRAEESRRLLSYESYGTGKWNRISLFANFPPTLRDSWLLNRVFVDVAAKMIMLLEIIIQPHEDHKPWNWKACFEMPAIEELVELVEEVLPPPPSQQKAKGGIDENEEERGDGEENDEENEAADKEEPETS</sequence>